<dbReference type="Gene3D" id="3.40.50.1820">
    <property type="entry name" value="alpha/beta hydrolase"/>
    <property type="match status" value="1"/>
</dbReference>
<dbReference type="OrthoDB" id="264947at2"/>
<reference evidence="2 3" key="1">
    <citation type="submission" date="2019-02" db="EMBL/GenBank/DDBJ databases">
        <title>Deep-cultivation of Planctomycetes and their phenomic and genomic characterization uncovers novel biology.</title>
        <authorList>
            <person name="Wiegand S."/>
            <person name="Jogler M."/>
            <person name="Boedeker C."/>
            <person name="Pinto D."/>
            <person name="Vollmers J."/>
            <person name="Rivas-Marin E."/>
            <person name="Kohn T."/>
            <person name="Peeters S.H."/>
            <person name="Heuer A."/>
            <person name="Rast P."/>
            <person name="Oberbeckmann S."/>
            <person name="Bunk B."/>
            <person name="Jeske O."/>
            <person name="Meyerdierks A."/>
            <person name="Storesund J.E."/>
            <person name="Kallscheuer N."/>
            <person name="Luecker S."/>
            <person name="Lage O.M."/>
            <person name="Pohl T."/>
            <person name="Merkel B.J."/>
            <person name="Hornburger P."/>
            <person name="Mueller R.-W."/>
            <person name="Bruemmer F."/>
            <person name="Labrenz M."/>
            <person name="Spormann A.M."/>
            <person name="Op Den Camp H."/>
            <person name="Overmann J."/>
            <person name="Amann R."/>
            <person name="Jetten M.S.M."/>
            <person name="Mascher T."/>
            <person name="Medema M.H."/>
            <person name="Devos D.P."/>
            <person name="Kaster A.-K."/>
            <person name="Ovreas L."/>
            <person name="Rohde M."/>
            <person name="Galperin M.Y."/>
            <person name="Jogler C."/>
        </authorList>
    </citation>
    <scope>NUCLEOTIDE SEQUENCE [LARGE SCALE GENOMIC DNA]</scope>
    <source>
        <strain evidence="2 3">Pla144</strain>
    </source>
</reference>
<comment type="caution">
    <text evidence="2">The sequence shown here is derived from an EMBL/GenBank/DDBJ whole genome shotgun (WGS) entry which is preliminary data.</text>
</comment>
<name>A0A5C6CL85_9BACT</name>
<sequence>MDIRPQNLFLAIALLTLSVGCGLNTAVLQKGGNGRCGVLLNYSCGARPCDPIDPAKPTIVITHGWNPLPNKIHTTFGSSGAQALRCRCGDSYNILSWDWNAVKISLKNDGPKRTAHCQGRMLAQSLRARGVNPCSTQIIAHSLGSVVVAKAALCMSDRGPFAQITLLDPPTGMHDEIFCNLAVTRHARVVENYWSPGISGYGDEVCCRGVRNYEVKGDHPILGIVDLSISNHVGVMRWYYDTMCCPSMPCGFQNSVFVNCCGCEHCLCPGCVNGERTEVPSEPPVPPGDYRADMSEPELLEGSDLLN</sequence>
<protein>
    <recommendedName>
        <fullName evidence="4">Alpha/beta hydrolase family protein</fullName>
    </recommendedName>
</protein>
<dbReference type="InterPro" id="IPR029058">
    <property type="entry name" value="AB_hydrolase_fold"/>
</dbReference>
<dbReference type="SUPFAM" id="SSF53474">
    <property type="entry name" value="alpha/beta-Hydrolases"/>
    <property type="match status" value="1"/>
</dbReference>
<dbReference type="PROSITE" id="PS51257">
    <property type="entry name" value="PROKAR_LIPOPROTEIN"/>
    <property type="match status" value="1"/>
</dbReference>
<evidence type="ECO:0000256" key="1">
    <source>
        <dbReference type="SAM" id="MobiDB-lite"/>
    </source>
</evidence>
<evidence type="ECO:0008006" key="4">
    <source>
        <dbReference type="Google" id="ProtNLM"/>
    </source>
</evidence>
<evidence type="ECO:0000313" key="2">
    <source>
        <dbReference type="EMBL" id="TWU23589.1"/>
    </source>
</evidence>
<evidence type="ECO:0000313" key="3">
    <source>
        <dbReference type="Proteomes" id="UP000318437"/>
    </source>
</evidence>
<accession>A0A5C6CL85</accession>
<dbReference type="RefSeq" id="WP_146452090.1">
    <property type="nucleotide sequence ID" value="NZ_SJPS01000006.1"/>
</dbReference>
<proteinExistence type="predicted"/>
<dbReference type="Proteomes" id="UP000318437">
    <property type="component" value="Unassembled WGS sequence"/>
</dbReference>
<gene>
    <name evidence="2" type="ORF">Pla144_37640</name>
</gene>
<dbReference type="AlphaFoldDB" id="A0A5C6CL85"/>
<dbReference type="EMBL" id="SJPS01000006">
    <property type="protein sequence ID" value="TWU23589.1"/>
    <property type="molecule type" value="Genomic_DNA"/>
</dbReference>
<keyword evidence="3" id="KW-1185">Reference proteome</keyword>
<feature type="region of interest" description="Disordered" evidence="1">
    <location>
        <begin position="278"/>
        <end position="307"/>
    </location>
</feature>
<organism evidence="2 3">
    <name type="scientific">Bythopirellula polymerisocia</name>
    <dbReference type="NCBI Taxonomy" id="2528003"/>
    <lineage>
        <taxon>Bacteria</taxon>
        <taxon>Pseudomonadati</taxon>
        <taxon>Planctomycetota</taxon>
        <taxon>Planctomycetia</taxon>
        <taxon>Pirellulales</taxon>
        <taxon>Lacipirellulaceae</taxon>
        <taxon>Bythopirellula</taxon>
    </lineage>
</organism>